<dbReference type="Proteomes" id="UP001207440">
    <property type="component" value="Unassembled WGS sequence"/>
</dbReference>
<evidence type="ECO:0000259" key="1">
    <source>
        <dbReference type="PROSITE" id="PS50943"/>
    </source>
</evidence>
<evidence type="ECO:0000313" key="3">
    <source>
        <dbReference type="EMBL" id="MCW0524601.1"/>
    </source>
</evidence>
<name>A0A161P273_RIEAN</name>
<dbReference type="SMR" id="A0A161P273"/>
<dbReference type="AlphaFoldDB" id="A0A161P273"/>
<dbReference type="InterPro" id="IPR001387">
    <property type="entry name" value="Cro/C1-type_HTH"/>
</dbReference>
<protein>
    <submittedName>
        <fullName evidence="2">Helix-turn-helix domain-containing protein</fullName>
    </submittedName>
</protein>
<dbReference type="SMART" id="SM00530">
    <property type="entry name" value="HTH_XRE"/>
    <property type="match status" value="1"/>
</dbReference>
<dbReference type="InterPro" id="IPR010982">
    <property type="entry name" value="Lambda_DNA-bd_dom_sf"/>
</dbReference>
<dbReference type="SUPFAM" id="SSF47413">
    <property type="entry name" value="lambda repressor-like DNA-binding domains"/>
    <property type="match status" value="1"/>
</dbReference>
<accession>A0A161P273</accession>
<dbReference type="PROSITE" id="PS50943">
    <property type="entry name" value="HTH_CROC1"/>
    <property type="match status" value="1"/>
</dbReference>
<dbReference type="RefSeq" id="WP_004917838.1">
    <property type="nucleotide sequence ID" value="NZ_CP011859.1"/>
</dbReference>
<organism evidence="2 4">
    <name type="scientific">Riemerella anatipestifer</name>
    <name type="common">Moraxella anatipestifer</name>
    <dbReference type="NCBI Taxonomy" id="34085"/>
    <lineage>
        <taxon>Bacteria</taxon>
        <taxon>Pseudomonadati</taxon>
        <taxon>Bacteroidota</taxon>
        <taxon>Flavobacteriia</taxon>
        <taxon>Flavobacteriales</taxon>
        <taxon>Weeksellaceae</taxon>
        <taxon>Riemerella</taxon>
    </lineage>
</organism>
<reference evidence="3" key="2">
    <citation type="submission" date="2022-10" db="EMBL/GenBank/DDBJ databases">
        <title>Sifting through the core-genome to identify putative cross-protective antigens against Riemerella anatipestifer.</title>
        <authorList>
            <person name="Zheng X."/>
            <person name="Zhang W."/>
        </authorList>
    </citation>
    <scope>NUCLEOTIDE SEQUENCE</scope>
    <source>
        <strain evidence="3">ZWRA178</strain>
    </source>
</reference>
<feature type="domain" description="HTH cro/C1-type" evidence="1">
    <location>
        <begin position="68"/>
        <end position="116"/>
    </location>
</feature>
<dbReference type="EMBL" id="JAOZYT010000079">
    <property type="protein sequence ID" value="MCW0524601.1"/>
    <property type="molecule type" value="Genomic_DNA"/>
</dbReference>
<sequence length="120" mass="13773">MKINTKKDYQRYLQEVDELMKKGEELLTSTELNRISVLSSALEEYEDAFYPIAQPKTLPEMVELRLFEKKMSQTDFAKVSGISLSKVNQIIKGNRKVDIPFAKAVYQVLDIPADFVLSHS</sequence>
<dbReference type="GeneID" id="93719031"/>
<gene>
    <name evidence="2" type="ORF">AB406_0373</name>
    <name evidence="3" type="ORF">OKE68_09770</name>
</gene>
<dbReference type="Pfam" id="PF01381">
    <property type="entry name" value="HTH_3"/>
    <property type="match status" value="1"/>
</dbReference>
<evidence type="ECO:0000313" key="2">
    <source>
        <dbReference type="EMBL" id="AQY21332.1"/>
    </source>
</evidence>
<dbReference type="Proteomes" id="UP000189883">
    <property type="component" value="Chromosome"/>
</dbReference>
<dbReference type="eggNOG" id="COG5499">
    <property type="taxonomic scope" value="Bacteria"/>
</dbReference>
<dbReference type="OMA" id="IAYEKEH"/>
<dbReference type="GO" id="GO:0003677">
    <property type="term" value="F:DNA binding"/>
    <property type="evidence" value="ECO:0007669"/>
    <property type="project" value="InterPro"/>
</dbReference>
<evidence type="ECO:0000313" key="4">
    <source>
        <dbReference type="Proteomes" id="UP000189883"/>
    </source>
</evidence>
<dbReference type="CDD" id="cd00093">
    <property type="entry name" value="HTH_XRE"/>
    <property type="match status" value="1"/>
</dbReference>
<proteinExistence type="predicted"/>
<reference evidence="2 4" key="1">
    <citation type="submission" date="2015-06" db="EMBL/GenBank/DDBJ databases">
        <title>R. anatipestifer strain HXb2 is the most virulent strain so far, and the genome sequence would help us uncover the pathogenesis.</title>
        <authorList>
            <person name="Hu Q."/>
            <person name="Qi J."/>
            <person name="Bo H."/>
            <person name="Liu G."/>
            <person name="Tao M."/>
            <person name="Ding Y."/>
            <person name="Xue Y."/>
        </authorList>
    </citation>
    <scope>NUCLEOTIDE SEQUENCE [LARGE SCALE GENOMIC DNA]</scope>
    <source>
        <strain evidence="2 4">HXb2</strain>
    </source>
</reference>
<dbReference type="EMBL" id="CP011859">
    <property type="protein sequence ID" value="AQY21332.1"/>
    <property type="molecule type" value="Genomic_DNA"/>
</dbReference>
<dbReference type="Gene3D" id="1.10.260.40">
    <property type="entry name" value="lambda repressor-like DNA-binding domains"/>
    <property type="match status" value="1"/>
</dbReference>